<protein>
    <submittedName>
        <fullName evidence="1">Uncharacterized protein</fullName>
    </submittedName>
</protein>
<dbReference type="Proteomes" id="UP000003195">
    <property type="component" value="Unassembled WGS sequence"/>
</dbReference>
<evidence type="ECO:0000313" key="1">
    <source>
        <dbReference type="EMBL" id="EFQ04892.1"/>
    </source>
</evidence>
<dbReference type="STRING" id="706434.HMPREF9429_00173"/>
<accession>E2Z9R7</accession>
<keyword evidence="2" id="KW-1185">Reference proteome</keyword>
<reference evidence="1 2" key="1">
    <citation type="submission" date="2010-08" db="EMBL/GenBank/DDBJ databases">
        <authorList>
            <person name="Weinstock G."/>
            <person name="Sodergren E."/>
            <person name="Clifton S."/>
            <person name="Fulton L."/>
            <person name="Fulton B."/>
            <person name="Courtney L."/>
            <person name="Fronick C."/>
            <person name="Harrison M."/>
            <person name="Strong C."/>
            <person name="Farmer C."/>
            <person name="Delahaunty K."/>
            <person name="Markovic C."/>
            <person name="Hall O."/>
            <person name="Minx P."/>
            <person name="Tomlinson C."/>
            <person name="Mitreva M."/>
            <person name="Hou S."/>
            <person name="Chen J."/>
            <person name="Wollam A."/>
            <person name="Pepin K.H."/>
            <person name="Johnson M."/>
            <person name="Bhonagiri V."/>
            <person name="Zhang X."/>
            <person name="Suruliraj S."/>
            <person name="Warren W."/>
            <person name="Chinwalla A."/>
            <person name="Mardis E.R."/>
            <person name="Wilson R.K."/>
        </authorList>
    </citation>
    <scope>NUCLEOTIDE SEQUENCE [LARGE SCALE GENOMIC DNA]</scope>
    <source>
        <strain evidence="1 2">F0359</strain>
    </source>
</reference>
<dbReference type="HOGENOM" id="CLU_2396220_0_0_9"/>
<gene>
    <name evidence="1" type="ORF">HMPREF9429_00173</name>
</gene>
<name>E2Z9R7_9FIRM</name>
<evidence type="ECO:0000313" key="2">
    <source>
        <dbReference type="Proteomes" id="UP000003195"/>
    </source>
</evidence>
<comment type="caution">
    <text evidence="1">The sequence shown here is derived from an EMBL/GenBank/DDBJ whole genome shotgun (WGS) entry which is preliminary data.</text>
</comment>
<dbReference type="EMBL" id="AECS01000007">
    <property type="protein sequence ID" value="EFQ04892.1"/>
    <property type="molecule type" value="Genomic_DNA"/>
</dbReference>
<organism evidence="1 2">
    <name type="scientific">Megasphaera micronuciformis F0359</name>
    <dbReference type="NCBI Taxonomy" id="706434"/>
    <lineage>
        <taxon>Bacteria</taxon>
        <taxon>Bacillati</taxon>
        <taxon>Bacillota</taxon>
        <taxon>Negativicutes</taxon>
        <taxon>Veillonellales</taxon>
        <taxon>Veillonellaceae</taxon>
        <taxon>Megasphaera</taxon>
    </lineage>
</organism>
<dbReference type="AlphaFoldDB" id="E2Z9R7"/>
<sequence length="93" mass="11102">MTQIMITPPFRERSSMETLERERAKAKVKLVRELIDGLREPEWRAIKHFVDCRYRDEIIKIRLDSQSLNSITVDSLENDLYQFDFSYVCMNDG</sequence>
<proteinExistence type="predicted"/>